<dbReference type="AlphaFoldDB" id="U4LTP5"/>
<comment type="subcellular location">
    <subcellularLocation>
        <location evidence="1">Mitochondrion outer membrane</location>
        <topology evidence="1">Peripheral membrane protein</topology>
    </subcellularLocation>
</comment>
<dbReference type="Pfam" id="PF08732">
    <property type="entry name" value="HIM1"/>
    <property type="match status" value="1"/>
</dbReference>
<dbReference type="GO" id="GO:0005741">
    <property type="term" value="C:mitochondrial outer membrane"/>
    <property type="evidence" value="ECO:0007669"/>
    <property type="project" value="UniProtKB-SubCell"/>
</dbReference>
<dbReference type="OMA" id="DWPQLTI"/>
<evidence type="ECO:0000256" key="2">
    <source>
        <dbReference type="ARBA" id="ARBA00006617"/>
    </source>
</evidence>
<sequence>MTYNATVIGSTGLVGSQILTRLLTTPSVTSVSTLIRRPSPHAIPQSTAHHETISSDTATWAATLPAILAAKNSSILFSGLGTTRGDAGSIEAQKKIDYDLNLALAKSAKKSGVKTYVLISSANAKANSWLPYVAMKGQLEDDVAALGFEKCVIVRPGLIVGSREKTRAMEQPLHYVANFMGAIAGPLKNVWAQDASAIAKAAIRAATEEGVWEGRKTVEGKNGGKVWFMGQGEIVELGSN</sequence>
<evidence type="ECO:0000256" key="6">
    <source>
        <dbReference type="ARBA" id="ARBA00023136"/>
    </source>
</evidence>
<evidence type="ECO:0000313" key="7">
    <source>
        <dbReference type="EMBL" id="CCX30966.1"/>
    </source>
</evidence>
<dbReference type="FunFam" id="3.40.50.720:FF:000366">
    <property type="entry name" value="Protein FMP52, mitochondrial"/>
    <property type="match status" value="1"/>
</dbReference>
<evidence type="ECO:0000256" key="5">
    <source>
        <dbReference type="ARBA" id="ARBA00023128"/>
    </source>
</evidence>
<dbReference type="SUPFAM" id="SSF51735">
    <property type="entry name" value="NAD(P)-binding Rossmann-fold domains"/>
    <property type="match status" value="1"/>
</dbReference>
<dbReference type="PANTHER" id="PTHR14097:SF7">
    <property type="entry name" value="OXIDOREDUCTASE HTATIP2"/>
    <property type="match status" value="1"/>
</dbReference>
<gene>
    <name evidence="7" type="ORF">PCON_09642</name>
</gene>
<keyword evidence="6" id="KW-0472">Membrane</keyword>
<evidence type="ECO:0000256" key="3">
    <source>
        <dbReference type="ARBA" id="ARBA00022787"/>
    </source>
</evidence>
<dbReference type="STRING" id="1076935.U4LTP5"/>
<keyword evidence="5" id="KW-0496">Mitochondrion</keyword>
<dbReference type="eggNOG" id="KOG4039">
    <property type="taxonomic scope" value="Eukaryota"/>
</dbReference>
<organism evidence="7 8">
    <name type="scientific">Pyronema omphalodes (strain CBS 100304)</name>
    <name type="common">Pyronema confluens</name>
    <dbReference type="NCBI Taxonomy" id="1076935"/>
    <lineage>
        <taxon>Eukaryota</taxon>
        <taxon>Fungi</taxon>
        <taxon>Dikarya</taxon>
        <taxon>Ascomycota</taxon>
        <taxon>Pezizomycotina</taxon>
        <taxon>Pezizomycetes</taxon>
        <taxon>Pezizales</taxon>
        <taxon>Pyronemataceae</taxon>
        <taxon>Pyronema</taxon>
    </lineage>
</organism>
<dbReference type="Gene3D" id="3.40.50.720">
    <property type="entry name" value="NAD(P)-binding Rossmann-like Domain"/>
    <property type="match status" value="1"/>
</dbReference>
<keyword evidence="8" id="KW-1185">Reference proteome</keyword>
<keyword evidence="3" id="KW-1000">Mitochondrion outer membrane</keyword>
<proteinExistence type="inferred from homology"/>
<evidence type="ECO:0000313" key="8">
    <source>
        <dbReference type="Proteomes" id="UP000018144"/>
    </source>
</evidence>
<name>U4LTP5_PYROM</name>
<dbReference type="InterPro" id="IPR036291">
    <property type="entry name" value="NAD(P)-bd_dom_sf"/>
</dbReference>
<protein>
    <submittedName>
        <fullName evidence="7">Similar to Protein fmp52-1, mitochondrial acc. no. Q2UMY4</fullName>
    </submittedName>
</protein>
<dbReference type="Proteomes" id="UP000018144">
    <property type="component" value="Unassembled WGS sequence"/>
</dbReference>
<keyword evidence="4" id="KW-0809">Transit peptide</keyword>
<dbReference type="OrthoDB" id="430436at2759"/>
<accession>U4LTP5</accession>
<comment type="similarity">
    <text evidence="2">Belongs to the FMP52 family.</text>
</comment>
<dbReference type="PANTHER" id="PTHR14097">
    <property type="entry name" value="OXIDOREDUCTASE HTATIP2"/>
    <property type="match status" value="1"/>
</dbReference>
<dbReference type="GO" id="GO:0051170">
    <property type="term" value="P:import into nucleus"/>
    <property type="evidence" value="ECO:0007669"/>
    <property type="project" value="TreeGrafter"/>
</dbReference>
<reference evidence="7 8" key="1">
    <citation type="journal article" date="2013" name="PLoS Genet.">
        <title>The genome and development-dependent transcriptomes of Pyronema confluens: a window into fungal evolution.</title>
        <authorList>
            <person name="Traeger S."/>
            <person name="Altegoer F."/>
            <person name="Freitag M."/>
            <person name="Gabaldon T."/>
            <person name="Kempken F."/>
            <person name="Kumar A."/>
            <person name="Marcet-Houben M."/>
            <person name="Poggeler S."/>
            <person name="Stajich J.E."/>
            <person name="Nowrousian M."/>
        </authorList>
    </citation>
    <scope>NUCLEOTIDE SEQUENCE [LARGE SCALE GENOMIC DNA]</scope>
    <source>
        <strain evidence="8">CBS 100304</strain>
        <tissue evidence="7">Vegetative mycelium</tissue>
    </source>
</reference>
<evidence type="ECO:0000256" key="1">
    <source>
        <dbReference type="ARBA" id="ARBA00004450"/>
    </source>
</evidence>
<dbReference type="InterPro" id="IPR014843">
    <property type="entry name" value="Him1/Fmp52"/>
</dbReference>
<evidence type="ECO:0000256" key="4">
    <source>
        <dbReference type="ARBA" id="ARBA00022946"/>
    </source>
</evidence>
<dbReference type="EMBL" id="HF935505">
    <property type="protein sequence ID" value="CCX30966.1"/>
    <property type="molecule type" value="Genomic_DNA"/>
</dbReference>